<dbReference type="InterPro" id="IPR053135">
    <property type="entry name" value="AKR2_Oxidoreductase"/>
</dbReference>
<reference evidence="5 6" key="1">
    <citation type="journal article" date="2024" name="Int. J. Syst. Evol. Microbiol.">
        <title>Clostridium omnivorum sp. nov., isolated from anoxic soil under the treatment of reductive soil disinfestation.</title>
        <authorList>
            <person name="Ueki A."/>
            <person name="Tonouchi A."/>
            <person name="Kaku N."/>
            <person name="Honma S."/>
            <person name="Ueki K."/>
        </authorList>
    </citation>
    <scope>NUCLEOTIDE SEQUENCE [LARGE SCALE GENOMIC DNA]</scope>
    <source>
        <strain evidence="5 6">E14</strain>
    </source>
</reference>
<proteinExistence type="predicted"/>
<dbReference type="CDD" id="cd19100">
    <property type="entry name" value="AKR_unchar"/>
    <property type="match status" value="1"/>
</dbReference>
<keyword evidence="3" id="KW-0411">Iron-sulfur</keyword>
<accession>A0ABQ5N347</accession>
<dbReference type="PANTHER" id="PTHR43312">
    <property type="entry name" value="D-THREO-ALDOSE 1-DEHYDROGENASE"/>
    <property type="match status" value="1"/>
</dbReference>
<keyword evidence="6" id="KW-1185">Reference proteome</keyword>
<evidence type="ECO:0000256" key="3">
    <source>
        <dbReference type="ARBA" id="ARBA00023014"/>
    </source>
</evidence>
<dbReference type="PROSITE" id="PS51379">
    <property type="entry name" value="4FE4S_FER_2"/>
    <property type="match status" value="1"/>
</dbReference>
<feature type="domain" description="4Fe-4S ferredoxin-type" evidence="4">
    <location>
        <begin position="295"/>
        <end position="329"/>
    </location>
</feature>
<evidence type="ECO:0000313" key="5">
    <source>
        <dbReference type="EMBL" id="GLC29627.1"/>
    </source>
</evidence>
<dbReference type="InterPro" id="IPR036812">
    <property type="entry name" value="NAD(P)_OxRdtase_dom_sf"/>
</dbReference>
<evidence type="ECO:0000256" key="1">
    <source>
        <dbReference type="ARBA" id="ARBA00022723"/>
    </source>
</evidence>
<dbReference type="SUPFAM" id="SSF46548">
    <property type="entry name" value="alpha-helical ferredoxin"/>
    <property type="match status" value="1"/>
</dbReference>
<dbReference type="InterPro" id="IPR023210">
    <property type="entry name" value="NADP_OxRdtase_dom"/>
</dbReference>
<dbReference type="Pfam" id="PF13534">
    <property type="entry name" value="Fer4_17"/>
    <property type="match status" value="1"/>
</dbReference>
<dbReference type="InterPro" id="IPR017896">
    <property type="entry name" value="4Fe4S_Fe-S-bd"/>
</dbReference>
<keyword evidence="1" id="KW-0479">Metal-binding</keyword>
<keyword evidence="2" id="KW-0408">Iron</keyword>
<dbReference type="Proteomes" id="UP001208567">
    <property type="component" value="Unassembled WGS sequence"/>
</dbReference>
<dbReference type="EMBL" id="BRXR01000001">
    <property type="protein sequence ID" value="GLC29627.1"/>
    <property type="molecule type" value="Genomic_DNA"/>
</dbReference>
<name>A0ABQ5N347_9CLOT</name>
<protein>
    <submittedName>
        <fullName evidence="5">Aldo/keto reductase</fullName>
    </submittedName>
</protein>
<comment type="caution">
    <text evidence="5">The sequence shown here is derived from an EMBL/GenBank/DDBJ whole genome shotgun (WGS) entry which is preliminary data.</text>
</comment>
<evidence type="ECO:0000259" key="4">
    <source>
        <dbReference type="PROSITE" id="PS51379"/>
    </source>
</evidence>
<dbReference type="SUPFAM" id="SSF51430">
    <property type="entry name" value="NAD(P)-linked oxidoreductase"/>
    <property type="match status" value="1"/>
</dbReference>
<dbReference type="RefSeq" id="WP_264848916.1">
    <property type="nucleotide sequence ID" value="NZ_BRXR01000001.1"/>
</dbReference>
<organism evidence="5 6">
    <name type="scientific">Clostridium omnivorum</name>
    <dbReference type="NCBI Taxonomy" id="1604902"/>
    <lineage>
        <taxon>Bacteria</taxon>
        <taxon>Bacillati</taxon>
        <taxon>Bacillota</taxon>
        <taxon>Clostridia</taxon>
        <taxon>Eubacteriales</taxon>
        <taxon>Clostridiaceae</taxon>
        <taxon>Clostridium</taxon>
    </lineage>
</organism>
<dbReference type="Pfam" id="PF00248">
    <property type="entry name" value="Aldo_ket_red"/>
    <property type="match status" value="1"/>
</dbReference>
<dbReference type="PROSITE" id="PS00198">
    <property type="entry name" value="4FE4S_FER_1"/>
    <property type="match status" value="1"/>
</dbReference>
<evidence type="ECO:0000313" key="6">
    <source>
        <dbReference type="Proteomes" id="UP001208567"/>
    </source>
</evidence>
<dbReference type="InterPro" id="IPR017900">
    <property type="entry name" value="4Fe4S_Fe_S_CS"/>
</dbReference>
<dbReference type="Gene3D" id="3.20.20.100">
    <property type="entry name" value="NADP-dependent oxidoreductase domain"/>
    <property type="match status" value="1"/>
</dbReference>
<sequence>MNYRKLGCSNLEVSVVGFGGIPVQRIDMNETKKVIERAEELGINFIDSARGYTVSEELIGEAIEGRRDKWIIATKSMARDKESMARDVEISLKNFKTDYIDLYQFHNVRTQEDYDKIMNENGAYEALLEAKAQGKIGHIGITSHSMDMLKIAIESSKFETIMYPYNIVETQANELFRRAKELNIGVIAMKPMAGGNLEDGSLALKFIFENENITTAIPGMALIEEVEQNAAVGNELKPLTLEERERAHEIAKELGENFCRRCGYCAPCVKGIDIPSMFVMKGYKTKYNLASWAEERYFANKATAKDCIECGACEKRCPYDLPIRKMLKEVKKCFNE</sequence>
<gene>
    <name evidence="5" type="ORF">bsdE14_10370</name>
</gene>
<evidence type="ECO:0000256" key="2">
    <source>
        <dbReference type="ARBA" id="ARBA00023004"/>
    </source>
</evidence>
<dbReference type="PANTHER" id="PTHR43312:SF1">
    <property type="entry name" value="NADP-DEPENDENT OXIDOREDUCTASE DOMAIN-CONTAINING PROTEIN"/>
    <property type="match status" value="1"/>
</dbReference>